<feature type="domain" description="PKS/mFAS DH" evidence="13">
    <location>
        <begin position="919"/>
        <end position="1191"/>
    </location>
</feature>
<dbReference type="Pfam" id="PF08990">
    <property type="entry name" value="Docking"/>
    <property type="match status" value="1"/>
</dbReference>
<evidence type="ECO:0000259" key="12">
    <source>
        <dbReference type="PROSITE" id="PS52004"/>
    </source>
</evidence>
<dbReference type="InterPro" id="IPR009081">
    <property type="entry name" value="PP-bd_ACP"/>
</dbReference>
<dbReference type="Pfam" id="PF18369">
    <property type="entry name" value="PKS_DE"/>
    <property type="match status" value="1"/>
</dbReference>
<keyword evidence="6" id="KW-0045">Antibiotic biosynthesis</keyword>
<feature type="domain" description="Ketosynthase family 3 (KS3)" evidence="12">
    <location>
        <begin position="3213"/>
        <end position="3637"/>
    </location>
</feature>
<feature type="active site" description="Proton acceptor; for dehydratase activity" evidence="9">
    <location>
        <position position="961"/>
    </location>
</feature>
<evidence type="ECO:0000259" key="13">
    <source>
        <dbReference type="PROSITE" id="PS52019"/>
    </source>
</evidence>
<evidence type="ECO:0000256" key="4">
    <source>
        <dbReference type="ARBA" id="ARBA00022553"/>
    </source>
</evidence>
<dbReference type="InterPro" id="IPR050091">
    <property type="entry name" value="PKS_NRPS_Biosynth_Enz"/>
</dbReference>
<dbReference type="InterPro" id="IPR013968">
    <property type="entry name" value="PKS_KR"/>
</dbReference>
<feature type="domain" description="Carrier" evidence="11">
    <location>
        <begin position="7286"/>
        <end position="7361"/>
    </location>
</feature>
<feature type="active site" description="Proton donor; for dehydratase activity" evidence="9">
    <location>
        <position position="1117"/>
    </location>
</feature>
<dbReference type="Pfam" id="PF08659">
    <property type="entry name" value="KR"/>
    <property type="match status" value="6"/>
</dbReference>
<keyword evidence="8" id="KW-0012">Acyltransferase</keyword>
<dbReference type="Pfam" id="PF02801">
    <property type="entry name" value="Ketoacyl-synt_C"/>
    <property type="match status" value="5"/>
</dbReference>
<comment type="caution">
    <text evidence="14">The sequence shown here is derived from an EMBL/GenBank/DDBJ whole genome shotgun (WGS) entry which is preliminary data.</text>
</comment>
<dbReference type="InterPro" id="IPR041618">
    <property type="entry name" value="PKS_DE"/>
</dbReference>
<dbReference type="SMART" id="SM00822">
    <property type="entry name" value="PKS_KR"/>
    <property type="match status" value="5"/>
</dbReference>
<dbReference type="Pfam" id="PF00550">
    <property type="entry name" value="PP-binding"/>
    <property type="match status" value="5"/>
</dbReference>
<dbReference type="InterPro" id="IPR036291">
    <property type="entry name" value="NAD(P)-bd_dom_sf"/>
</dbReference>
<dbReference type="InterPro" id="IPR001227">
    <property type="entry name" value="Ac_transferase_dom_sf"/>
</dbReference>
<evidence type="ECO:0000256" key="9">
    <source>
        <dbReference type="PROSITE-ProRule" id="PRU01363"/>
    </source>
</evidence>
<reference evidence="14 15" key="1">
    <citation type="submission" date="2023-07" db="EMBL/GenBank/DDBJ databases">
        <title>Sequencing the genomes of 1000 actinobacteria strains.</title>
        <authorList>
            <person name="Klenk H.-P."/>
        </authorList>
    </citation>
    <scope>NUCLEOTIDE SEQUENCE [LARGE SCALE GENOMIC DNA]</scope>
    <source>
        <strain evidence="14 15">DSM 43749</strain>
    </source>
</reference>
<dbReference type="Pfam" id="PF00109">
    <property type="entry name" value="ketoacyl-synt"/>
    <property type="match status" value="5"/>
</dbReference>
<dbReference type="InterPro" id="IPR016035">
    <property type="entry name" value="Acyl_Trfase/lysoPLipase"/>
</dbReference>
<dbReference type="SMART" id="SM00823">
    <property type="entry name" value="PKS_PP"/>
    <property type="match status" value="5"/>
</dbReference>
<sequence>MGNEDRLRDYLRRASADLRRSKQRVKDLEERDSQPLAVVATACRFPGGVEDPEGLWRLVASGVDATTPFPTDRGWDLEALGELSATDRGGFLHGAAGFDAELFGISPREALAMDPQQRLLLEVAWEAVERAGVDPLSLRGSRTGVFVGGFAQDYAAAVSGDAEDFRLTGSTTSVLSGRLAYVLGLEGPAVTVDTACSSSLVALHWAVRSLRSGECGMALVGGVTVMATPSMFVDFTRQGGLAADGRCKAFADGADGTGWAEGVGVLVLMRLSDAVREGREVLAVVRGTAVNSDGASNGLTAPNGPAQQRVIRAALADARLAPSDVDAVEAHGTGTSLGDPIEAQALLAVYGGERSEPLRLGSLKSNIGHAQAAAGVGGVIKVIEAMRHGVLPRTLHVDAPSTRVDWASGAVRLLTEAEPWPETGRPRRAAVSSFGISGTNAHVVLEQAPEAAPVDEEDAAGEDGPTTREPAEPAADPVAVPWLLSGRTGGALRAQAAKLHAWVTDRPDLDPADVGRALAGARSALDHRAVVVGADRAELVAGLAALAEGEPAANVVTGVADGVGKAVFVFPGQGSQWVGMGRELWDTSPVFRRRAEECARALAPHVDWDLAGVLRGEVPADRVDVVQPALFAVMVSLAEVWRAHGVRPAAVVGHSQGEIAAAVVAGGLSLEDGARVVALRATAIRERLAGRGGMVSVPWPAERVEALLADHPDVSIAAVNGPSSVVVSGEVGALDAVFAELTARDVRARRVDVDYASHSAQVAELEQRLLADLAPVAPRTGTVPFFSAVTGDWLDTADLDAGYWFRNLRQTVHFGPSVRALLDRGHGFLVEVAPHPVLRAGIAETLAETGSGVSVATLRRDEGGLRRFLLSLGELVVRGGPVRVADALPDGPLADLPTYAFQRRRYWPAPRPAAVTEGHPLLGVPIEVPGSGPRGSGPMGAGTVVFGTRLRPAALPWLADHVVDGAAVLPGTAFVEMAVAAGDEVGCPRVAELTLHAPLTVPAAGVRVQVVVGADDGGRRAVDVHSRVGDEWVHHASGVLAAGRATPAGDAQWPPADAEPVDLAGFHDGLAAHGFAYGPAFRGLTAAWRRGDELFGEVSLPEAAPADGYGLHPALLDAALHVTALAGGRPAGLPFAWTGVDLHATGATALRVRVTGDAGTGFAVEVVDPAGAPVVSVERLVLRRRETATTTGAALRRVEWAPLPADGDPTAREWGGTTVLPVASASDDAGGEAVALCARVLAALRGFLAEEEGRLVVVTRHAVAALPDDVVRDVAAGAVWGLVRTAQAEHPGRFVLVDTDGEPDDVQALLAGTDEPQLVVRGGAVLAGRLARVTPSGEASFGGGTVLVTGGLGALGGEIARHLVERHGVRGLVLTGRTGGEVPSGLDGADVRVVACDVTDADAVRHLVDGIPDLTAVVHAAGVLDDALLTDLTDDRLVRVLAAKAGGAWHLHRATAHLDLAAFVLFSSLAGTLGQAGQANYAAANAFLDALAAHRHARGLPAHALAWGFWELRGAMTAHLTDQDVTRLSTTGVRPLSTPDALALFDAALAGADPVVVPADLDRAVLAGRPDLPGVLRGHRRPARRAASTTAHPEGLAALPAADRERALARLVATHAAAVLDFADPGQVPPHRAFRELGFDSLTAVDLRNRLAAATGLRLPATTVFDHPTPAALARHLGAELFGATGATPDEPRTGETGAEDDPIVIVGMSCRYPGGATSPEELWRVVADGVDAIGDFPSDRGWDLARIHHPDRTRQGTTYTRSGGFLPDAGAFDAGFFDIPPREALAMHPQQRLLLEAAWEAFEHAGIDPASARGTRTGVFVGATGTGYAPGTAEEAAHLEGLRAVGTAPSFASGRVAYFLGLEGPAVTIDTSCSSSLVALHSAVSALRAGECGMALVGGVTVLTDPSLFVEFSRQGALSADGRCRAFADDAAGTGWSEGVGVLLVERLSRARELGHEVWAVVRGTAVNSDGASNGITSPHGPSQQRVIRAALAAARLAPSEVDAVEAHGTGTKLGDPIELQALMATYGRDRERPLWLGSIKSNIGHAQWAAGIAGVIKVVMAMRHGVLPRTLHAEVPTTRVDWSEGSVRLLREAVPWEPAGRPRRAGVSSFGLSGANAHVVIEEPPAAPAAAPAGEPAVRSTPWVLSARTPAALRGQASRLASWLDAHPDAPADAVARSLLRRASFDHRAVLLDRDAVRALAEDRPHGALVRGEAGTPGRVVFVFPGQGAQWVGMALDLAESSPVFARRLRECDEALSAHVDWSLPDVLGDAGALERVDVVQPALWAVMVSLAAAWRALGVEPAAVIGHSQGEIAAACVAGALSLEDGARVVALRARAIAESLEGRGGMASVALPVAEVEALIDDRVGIAAVNGPRAVVLSGEVGALDELVAELTARDVRARRIPVSYASHFSGVAEVEQRLAEVLAPVAPVASDVAFYSAVTGGPLDTSGLDAAYWYRNLRERVEFEAAVRAAVADGHTALVEVSPHPVLTASVQDVVGADAVVLGTLRRDDGDAARLLLAAAEAHVAGVPVDWAATVPGDGLAVLPTYAFEHEHYWVSPADPSTAVDPADAGLWSAVDRADAGELAALLDLDEERRPALAEVLPALTAWRRRRGERDTVDHWRYREVWRTLPRTRPAAPTGAWLVVGTGRDTTGQDTTGQDTTGRDAEVVDALRAGGVEVREVVLDADCHDRAVLADRLGDTAGLSGVVSLLAAAEEPHPAHPALATGLALTVALVQALGDLGCDAPLWLLTRGAVSTGAHDPVTSPVPAQVLGVGRVAALEHPARFGGCLDLPDRLDGHTAALLRTALAEPTDLLAVRPTGLHARRLVRAGAADRVREYTPRGTVLVTGGTGALGPHLCRRLARDGARHLVVVGRRGVDAGLKAELEALGAEVEFPVCDVGDRAAVAALLERLAAEGREVRSVFHAAALTELGTLADTSLADFAAVVDAKVSGAANLDELLPADLDAFVLFSSIAGLWGSADHGAYAAGNAYLDALAGHRRARGLTGVSVRWGIWADERTMNRPDVDPEQVRRSGLPFLDVDLALTALGGVLDADETAPAVADVDWPVFHAVFTTGRPNALFDEIPEVRALRAAPEPARDESDLVAGLRALPRAERDRALRELVRGEAAAALGHRDDAAVAEDRAFREVGFDSVMAVDLRNRLNARTGLTLPSTVVFDFPSPAELADHLRVLLLGEDGPAATVVREANDEPVAIVGVGCRFPGGVTAPEQLWDLVAAGADVVGDLPADRGWDLAGLYDPDPDRPGRTYVARGAFLPEAGDFDAAFFGISPREAIAMEPQQRLLLETSWEALEHAGVDPRSVRGSSTGVFLGAAYQHYATGVLTNEDGYEGHLLTGRATSILSGRVAYLLGTEGPALTLDTGCSSALVALHLAARALRSGECDLALAGGATIMTSPETLTGFSRQRALSADGRCRAFGEEADGFGMAEGVGVLLVERLSDALANGHRVLAVVRGTAINSDGASNGMTAPNGRAQQRVIRAALADAGLEPSEVDAVEAHGTGTPLGDPIEAHALLATYGRDRTEPLWLGSVKSNIGHTQAAAGVAGVVKAIYAMRHGVLPRTLHADNPSSRVDWSAGAVELLHADRPWPRTGAPRRIGVSAFGISGTNAHVVLEQPPATVAVPPADPAPVAGPVPWVLSGRTEDALRAQAARLLDAVLARADLDPAAVAAALAGRSGFEHRAVVLGADHDERCRALANLARDGEDPAAVLGTAADRGEAVFVFPGQGGQWVGMALDLVASSPVFADRLRECDAALSRHVDWSVLDVLADEDALARVDVVQPALWAVMVSLAEVWRSLGVPPAGVVGHSQGEIAAACVAGALSLDDAARVVALRSRVVAESLSGRGGMASVALPVAEVEALIDDRVGIAAVNGPRAVVLSGEVGALDELVAELTARDVRARRIPVDYASHWSGVDEVRDALAEVLRGLAPASTDVDFYSGVLGTALDTAGLDAGYWFRNLRERVDFQGAVRAAGRGVFVEVGPHPVLSMSVRDIVGDDAVVVGSLRRGEGGADRLLRSVAEAWVAGVPVRWDALVPGVAPAEVPTYAFRHERYWPVPDVADQVGAIVDTWRYRVDWTPVPVSPVPVAPAPVPLRRWLVVAPEGVDTAWTTGLLGAAVLVPGGDRAALAEALTGPRPAGVLSLLAAGPDPVVATTALVQALGDAGITAPLWCLTRGGVDTGDTPADPEQAAVWGLGRVVGLEHPDRWGGLVDVPPGDVDTGLLAAVLTGAAEEDEAAIRSGRVLGRRLVRAPRRAAVRPVPTGRVLITGGTGALGAHVARRFANAGAERLVLVSRSGPDAPGVAALRAELDGVDVRVVAADVTDREALAALLDEHAPEVVVHAAGVLDDGVLDALTPDRFDAVWRTKVDAARHLDELTRDRDVAAFVLFSSMAGTLGNPGQGNYAAANAALDAVAGNRRAAGLSATSVAWGRWAEIGMAADAAQVDAGARRDGFGAMAAGHAVEALWGALAADETVLAVADIDWARWQAAGARPRSARFVGGLLPAKVDQPVADTTAPTARDLMAAVRERAAAVLGHADAAAVDPHGRFRDLGFDSLTALEFRNGLARVLGVDLPATTVFDHPTPTALVAHLETLLGGTAAEPERPRAAVTADEPVAIVGMACRLPGGVDSPEGYWELLVGGRDAIGPFPTDRGWSAEALRGSTTRSGGFLRDVSAFDAGFFGISPREALAMDPQQRLLLEVSWEALERAGIDPTGLRGGDTGVFVGTNGQDYGNLLLGSGVERDGHVGTGIAGSVVSGRVSYVLGLEGPAVTVDTACSASLVAMHLAAQSLRSGESGLALVGGVSVMSTPWIFTEFSRQGLLSADGRCKAFADGADGTAWAEGAGVLVLERLSDARRNGHEVLAVLRGSAVNQDGASNGLTAPNGPSQQRVIRQALANAGLRPSEVDVVEAHGTGTALGDPIEAQALLATYGQDRERPLLLGSVKSNLGHTQAAAGVAGVMKVVLAMRHGVVPPTLHVTEPSSHVDWSSGAVEVVTAPTPWPETGRVRRAGVSSFGVSGTNAHVVLDAPEIARPPRPGAGGPVPWPVSARSEDAVRAAVARLAGVDADPLDVGHTLVTARAAFDHRVVLLADGGEVREVAAGTPVGGPSALLFAGQGAQRVGMGLGLAARFPVFADALDEAFAALDLSTDVLGDAGRLAGTEFAQPALFAFEVALSRLLGSWGVRPDVLVGHSVGEIAAAHVAGALSLADAARLVAARGRLMGALPPGGAMVAVEASEDEVAPFLGDRVVLGAVNGPRSVVLSGDEAGVLALARRWAERGRRTRRLAVSHAFHSPLVEPVLAEFAEVAAGVTAHAPLIPVVSTVTGLPHAVFDGDHWVRQVTATVRFADAVAATGATTLLEVGPDGSLAAVARESVPDAEVVPLLRRDRDEPAALAAALGRAHVRGIPVDWSEWVAGGRLVGLPTYPFQRAAYWPEPAAPTALGPSDVADLAADLDLDRDALDSALAALDGRRRARAALVDRYRLEWRPVPAGPVPTGRWLAVLPEDPAEWVRPLLDALPLDVTTSGDHDGVLSFLDVAGTTALLAGDRPVWCVTRDAETDPAQAALWGFGRVASLEHAGRWGGVLDVAADADPALVAAALTAGEDAVAVRSDGLRAQRLVPVADTAEAPVPRGTVLVTGATGAVGSAAARWLAGRGVPHLVLLTRSGDADALVREVEALGATAESVACDVTDRDALTAVVSAHALTGVVHAAGRWEGAVHLDELTRDHDLALFALPTTIAGVWGAAGHADDAVSDARLRALAARRRSLGLPATVVSWSPWAGSASADRLRRAGLTPLHGATAVTALATADGDVVVADVDWARIPPRPVGSRVLSEVPGVRIAADLGEDARDRPREQVARELLDTVRAAVAAVLEHGSAADVAPDRAFRDLGFDSLTAVELRDRLTAATGLALPATAVFDHPTPESLRDHLVTALLGDPTPEAVARPREASDDPVVIVGMACRFPGGVADADGLWRLVDEGRDAVTGFPTDRGWDLDSLRTTSASVEGGFLHDAPLFDADFFGISPREALSMDPQQRLLLETSWEALEDAGVDPGDLRGSAAGVFIGSTGADYRPPADLRGHLLAGNAASVLSGRVSYVLGLEGPTMTVDTACSSSLVALHLATRSLRSGESSLALAGGVTVMSTPIAFEEFTHQGGLASGGRCRSFAESAEGVGWSEGVAVLVLERLSDARRNGHEVLAVVRGSAVNSDGASNGLTAPNGPAQQRVIRAALADAGLAPSDVDVVEAHGTGTTLGDPIEAQAVLATYGQERERPLLLGSVKSNLGHTQAASGVAGVIKVVQAMRHGVVPRTLHVDAPSSHVDWTAGDVALLTEPVAWPDTGAPRRAGVSSFGASGTNAHVVVEQAPPARPEPAVAVDGPLPVLLSARGPEALRGQAARLLGHLGRGAHVDLADLAVASARARAHLPHRAAVVCGDRDELVRGLTALAEGRSSGVVAAREPVRAWVFSGQGAQRPGMGFGLAARFPVFADALDEVADALAGELDRPLRDVLASDDLDLTGYTQPALFAFQVALSRLLGSWGVRPDVLVGHSVGEVAAAHVAGVLTLPDAARLVAARGRLMQALPVGGAMVAVRATEAEVTPLLTDGVALAAVNGPESVVLSGVAEEVAAVADRLTADGRKTRALRVSHAFHSPLMDPVLAEFGEVVAGLRFAPPRVPVVSTVAVGADHTDPAYWVGQVRATVRFADAVAAAGAGVHLEIGPDGSLSGAVRQVLPDATAVPALRGDRSEPVALTEALACLHAHGADVDWAAFHGGRRARRGALPTYAFQRERFWPRDAAPAADLTPDWRYALDWTPLDPPAARPGALLAVVPDAGDAWVADVLAALPEARVTSLAEVVGGAADVPDGATALFFAVDDAERDGVPAAVLDTAALLRALGDVPLWCVTRGGVAIGGETPSVAGAAVWGLAGVAAAERPDRWGGVVDLPAAWDPASGPVLAAVLASGDEDRVAVRGTTAHGSRLVRSTAPSADPWQPTGTVLVTGGTGALGGHVARGLAEAGAEHLVLLGRTGADAPGATDLRDELTALGARVDLVACDAADRAALARVLADLPDLTGVVHAAGVLDDGLLDGLTPNRFATVFRAKLAAARNLDELTRDRDLAVFALFSSASAVLGNAGQGNYAAANAALDAVAHHRRAAGLAATSVAWGAWDGGGMAADPAAREAARRAGALPMPPRRAVEVLRSLATGGAAHAVVADVDWERYGPVRGSALTAHLTGANATGAGRTGHDAADALRARLATVPEGGRRQVLLSLVRTEVADVLRHGGADRVAADRTFTDLGFDSLTAVELRDRLAALTGLTLAATLVFDQPTPLALAEHLHRGLAGVLAPDAPVAEEADEEGRVRALLATVPLDRLRDLGLLDALLALGDGADRDEDDRAADDAAVDDMDLDALVRAALDADR</sequence>
<dbReference type="Proteomes" id="UP001268819">
    <property type="component" value="Unassembled WGS sequence"/>
</dbReference>
<keyword evidence="5 14" id="KW-0808">Transferase</keyword>
<feature type="region of interest" description="Disordered" evidence="10">
    <location>
        <begin position="450"/>
        <end position="474"/>
    </location>
</feature>
<dbReference type="SUPFAM" id="SSF53901">
    <property type="entry name" value="Thiolase-like"/>
    <property type="match status" value="5"/>
</dbReference>
<dbReference type="NCBIfam" id="NF045894">
    <property type="entry name" value="PKS_plus_SDR"/>
    <property type="match status" value="1"/>
</dbReference>
<dbReference type="InterPro" id="IPR020806">
    <property type="entry name" value="PKS_PP-bd"/>
</dbReference>
<dbReference type="InterPro" id="IPR006162">
    <property type="entry name" value="Ppantetheine_attach_site"/>
</dbReference>
<dbReference type="PROSITE" id="PS00012">
    <property type="entry name" value="PHOSPHOPANTETHEINE"/>
    <property type="match status" value="4"/>
</dbReference>
<dbReference type="SUPFAM" id="SSF52151">
    <property type="entry name" value="FabD/lysophospholipase-like"/>
    <property type="match status" value="5"/>
</dbReference>
<evidence type="ECO:0000256" key="7">
    <source>
        <dbReference type="ARBA" id="ARBA00023268"/>
    </source>
</evidence>
<gene>
    <name evidence="14" type="ORF">J2S66_001536</name>
</gene>
<dbReference type="InterPro" id="IPR036736">
    <property type="entry name" value="ACP-like_sf"/>
</dbReference>
<dbReference type="Pfam" id="PF14765">
    <property type="entry name" value="PS-DH"/>
    <property type="match status" value="1"/>
</dbReference>
<comment type="cofactor">
    <cofactor evidence="1">
        <name>pantetheine 4'-phosphate</name>
        <dbReference type="ChEBI" id="CHEBI:47942"/>
    </cofactor>
</comment>
<dbReference type="Gene3D" id="3.40.47.10">
    <property type="match status" value="5"/>
</dbReference>
<dbReference type="Pfam" id="PF00698">
    <property type="entry name" value="Acyl_transf_1"/>
    <property type="match status" value="5"/>
</dbReference>
<evidence type="ECO:0000313" key="15">
    <source>
        <dbReference type="Proteomes" id="UP001268819"/>
    </source>
</evidence>
<dbReference type="CDD" id="cd00833">
    <property type="entry name" value="PKS"/>
    <property type="match status" value="5"/>
</dbReference>
<keyword evidence="3" id="KW-0596">Phosphopantetheine</keyword>
<feature type="domain" description="Ketosynthase family 3 (KS3)" evidence="12">
    <location>
        <begin position="4633"/>
        <end position="5049"/>
    </location>
</feature>
<dbReference type="PROSITE" id="PS52004">
    <property type="entry name" value="KS3_2"/>
    <property type="match status" value="5"/>
</dbReference>
<dbReference type="SUPFAM" id="SSF51735">
    <property type="entry name" value="NAD(P)-binding Rossmann-fold domains"/>
    <property type="match status" value="10"/>
</dbReference>
<keyword evidence="4" id="KW-0597">Phosphoprotein</keyword>
<dbReference type="CDD" id="cd08956">
    <property type="entry name" value="KR_3_FAS_SDR_x"/>
    <property type="match status" value="1"/>
</dbReference>
<dbReference type="EMBL" id="JAVDSG010000001">
    <property type="protein sequence ID" value="MDR6593152.1"/>
    <property type="molecule type" value="Genomic_DNA"/>
</dbReference>
<dbReference type="SMART" id="SM00825">
    <property type="entry name" value="PKS_KS"/>
    <property type="match status" value="5"/>
</dbReference>
<dbReference type="InterPro" id="IPR016039">
    <property type="entry name" value="Thiolase-like"/>
</dbReference>
<evidence type="ECO:0000256" key="2">
    <source>
        <dbReference type="ARBA" id="ARBA00004792"/>
    </source>
</evidence>
<dbReference type="SUPFAM" id="SSF47336">
    <property type="entry name" value="ACP-like"/>
    <property type="match status" value="5"/>
</dbReference>
<dbReference type="Gene3D" id="3.30.70.3290">
    <property type="match status" value="5"/>
</dbReference>
<evidence type="ECO:0000259" key="11">
    <source>
        <dbReference type="PROSITE" id="PS50075"/>
    </source>
</evidence>
<dbReference type="InterPro" id="IPR014043">
    <property type="entry name" value="Acyl_transferase_dom"/>
</dbReference>
<dbReference type="InterPro" id="IPR014030">
    <property type="entry name" value="Ketoacyl_synth_N"/>
</dbReference>
<dbReference type="SMART" id="SM00827">
    <property type="entry name" value="PKS_AT"/>
    <property type="match status" value="5"/>
</dbReference>
<feature type="domain" description="Carrier" evidence="11">
    <location>
        <begin position="5881"/>
        <end position="5956"/>
    </location>
</feature>
<feature type="domain" description="Ketosynthase family 3 (KS3)" evidence="12">
    <location>
        <begin position="5973"/>
        <end position="6385"/>
    </location>
</feature>
<comment type="pathway">
    <text evidence="2">Antibiotic biosynthesis.</text>
</comment>
<dbReference type="Gene3D" id="3.40.50.720">
    <property type="entry name" value="NAD(P)-binding Rossmann-like Domain"/>
    <property type="match status" value="5"/>
</dbReference>
<dbReference type="PROSITE" id="PS52019">
    <property type="entry name" value="PKS_MFAS_DH"/>
    <property type="match status" value="1"/>
</dbReference>
<keyword evidence="7" id="KW-0511">Multifunctional enzyme</keyword>
<dbReference type="InterPro" id="IPR049551">
    <property type="entry name" value="PKS_DH_C"/>
</dbReference>
<feature type="domain" description="Carrier" evidence="11">
    <location>
        <begin position="3122"/>
        <end position="3197"/>
    </location>
</feature>
<evidence type="ECO:0000313" key="14">
    <source>
        <dbReference type="EMBL" id="MDR6593152.1"/>
    </source>
</evidence>
<accession>A0ABU1PR74</accession>
<dbReference type="InterPro" id="IPR020841">
    <property type="entry name" value="PKS_Beta-ketoAc_synthase_dom"/>
</dbReference>
<dbReference type="InterPro" id="IPR014031">
    <property type="entry name" value="Ketoacyl_synth_C"/>
</dbReference>
<dbReference type="PANTHER" id="PTHR43775">
    <property type="entry name" value="FATTY ACID SYNTHASE"/>
    <property type="match status" value="1"/>
</dbReference>
<dbReference type="PANTHER" id="PTHR43775:SF51">
    <property type="entry name" value="INACTIVE PHENOLPHTHIOCEROL SYNTHESIS POLYKETIDE SYNTHASE TYPE I PKS1-RELATED"/>
    <property type="match status" value="1"/>
</dbReference>
<dbReference type="InterPro" id="IPR015083">
    <property type="entry name" value="NorB/c/GfsB-D-like_docking"/>
</dbReference>
<dbReference type="Gene3D" id="3.10.129.10">
    <property type="entry name" value="Hotdog Thioesterase"/>
    <property type="match status" value="1"/>
</dbReference>
<name>A0ABU1PR74_9PSEU</name>
<proteinExistence type="predicted"/>
<dbReference type="RefSeq" id="WP_310305557.1">
    <property type="nucleotide sequence ID" value="NZ_JAVDSG010000001.1"/>
</dbReference>
<dbReference type="SUPFAM" id="SSF55048">
    <property type="entry name" value="Probable ACP-binding domain of malonyl-CoA ACP transacylase"/>
    <property type="match status" value="5"/>
</dbReference>
<dbReference type="Gene3D" id="1.10.1200.10">
    <property type="entry name" value="ACP-like"/>
    <property type="match status" value="5"/>
</dbReference>
<dbReference type="Pfam" id="PF21089">
    <property type="entry name" value="PKS_DH_N"/>
    <property type="match status" value="1"/>
</dbReference>
<dbReference type="SMART" id="SM00826">
    <property type="entry name" value="PKS_DH"/>
    <property type="match status" value="1"/>
</dbReference>
<keyword evidence="15" id="KW-1185">Reference proteome</keyword>
<organism evidence="14 15">
    <name type="scientific">Saccharothrix longispora</name>
    <dbReference type="NCBI Taxonomy" id="33920"/>
    <lineage>
        <taxon>Bacteria</taxon>
        <taxon>Bacillati</taxon>
        <taxon>Actinomycetota</taxon>
        <taxon>Actinomycetes</taxon>
        <taxon>Pseudonocardiales</taxon>
        <taxon>Pseudonocardiaceae</taxon>
        <taxon>Saccharothrix</taxon>
    </lineage>
</organism>
<dbReference type="InterPro" id="IPR032821">
    <property type="entry name" value="PKS_assoc"/>
</dbReference>
<dbReference type="CDD" id="cd08952">
    <property type="entry name" value="KR_1_SDR_x"/>
    <property type="match status" value="3"/>
</dbReference>
<dbReference type="InterPro" id="IPR057326">
    <property type="entry name" value="KR_dom"/>
</dbReference>
<dbReference type="SMART" id="SM01294">
    <property type="entry name" value="PKS_PP_betabranch"/>
    <property type="match status" value="5"/>
</dbReference>
<dbReference type="InterPro" id="IPR018201">
    <property type="entry name" value="Ketoacyl_synth_AS"/>
</dbReference>
<evidence type="ECO:0000256" key="5">
    <source>
        <dbReference type="ARBA" id="ARBA00022679"/>
    </source>
</evidence>
<dbReference type="InterPro" id="IPR049552">
    <property type="entry name" value="PKS_DH_N"/>
</dbReference>
<evidence type="ECO:0000256" key="10">
    <source>
        <dbReference type="SAM" id="MobiDB-lite"/>
    </source>
</evidence>
<dbReference type="PROSITE" id="PS00606">
    <property type="entry name" value="KS3_1"/>
    <property type="match status" value="4"/>
</dbReference>
<feature type="domain" description="Carrier" evidence="11">
    <location>
        <begin position="1599"/>
        <end position="1681"/>
    </location>
</feature>
<dbReference type="Gene3D" id="3.10.129.120">
    <property type="match status" value="1"/>
</dbReference>
<dbReference type="GO" id="GO:0016740">
    <property type="term" value="F:transferase activity"/>
    <property type="evidence" value="ECO:0007669"/>
    <property type="project" value="UniProtKB-KW"/>
</dbReference>
<dbReference type="InterPro" id="IPR049900">
    <property type="entry name" value="PKS_mFAS_DH"/>
</dbReference>
<dbReference type="PROSITE" id="PS50075">
    <property type="entry name" value="CARRIER"/>
    <property type="match status" value="5"/>
</dbReference>
<dbReference type="Pfam" id="PF16197">
    <property type="entry name" value="KAsynt_C_assoc"/>
    <property type="match status" value="5"/>
</dbReference>
<dbReference type="InterPro" id="IPR020807">
    <property type="entry name" value="PKS_DH"/>
</dbReference>
<feature type="region of interest" description="C-terminal hotdog fold" evidence="9">
    <location>
        <begin position="1058"/>
        <end position="1191"/>
    </location>
</feature>
<feature type="domain" description="Ketosynthase family 3 (KS3)" evidence="12">
    <location>
        <begin position="33"/>
        <end position="447"/>
    </location>
</feature>
<dbReference type="InterPro" id="IPR016036">
    <property type="entry name" value="Malonyl_transacylase_ACP-bd"/>
</dbReference>
<evidence type="ECO:0000256" key="8">
    <source>
        <dbReference type="ARBA" id="ARBA00023315"/>
    </source>
</evidence>
<evidence type="ECO:0000256" key="1">
    <source>
        <dbReference type="ARBA" id="ARBA00001957"/>
    </source>
</evidence>
<evidence type="ECO:0000256" key="6">
    <source>
        <dbReference type="ARBA" id="ARBA00023194"/>
    </source>
</evidence>
<feature type="domain" description="Carrier" evidence="11">
    <location>
        <begin position="4541"/>
        <end position="4616"/>
    </location>
</feature>
<evidence type="ECO:0000256" key="3">
    <source>
        <dbReference type="ARBA" id="ARBA00022450"/>
    </source>
</evidence>
<protein>
    <submittedName>
        <fullName evidence="14">Acyl transferase domain-containing protein/acyl carrier protein</fullName>
    </submittedName>
</protein>
<feature type="region of interest" description="N-terminal hotdog fold" evidence="9">
    <location>
        <begin position="919"/>
        <end position="1047"/>
    </location>
</feature>
<dbReference type="Gene3D" id="3.40.366.10">
    <property type="entry name" value="Malonyl-Coenzyme A Acyl Carrier Protein, domain 2"/>
    <property type="match status" value="5"/>
</dbReference>
<feature type="domain" description="Ketosynthase family 3 (KS3)" evidence="12">
    <location>
        <begin position="1701"/>
        <end position="2125"/>
    </location>
</feature>